<dbReference type="NCBIfam" id="TIGR02265">
    <property type="entry name" value="Mxa_TIGR02265"/>
    <property type="match status" value="1"/>
</dbReference>
<gene>
    <name evidence="1" type="ORF">MFU01_39280</name>
</gene>
<accession>A0A511T403</accession>
<protein>
    <recommendedName>
        <fullName evidence="3">DUF2378 family protein</fullName>
    </recommendedName>
</protein>
<dbReference type="EMBL" id="BJXR01000030">
    <property type="protein sequence ID" value="GEN08891.1"/>
    <property type="molecule type" value="Genomic_DNA"/>
</dbReference>
<proteinExistence type="predicted"/>
<organism evidence="1 2">
    <name type="scientific">Myxococcus fulvus</name>
    <dbReference type="NCBI Taxonomy" id="33"/>
    <lineage>
        <taxon>Bacteria</taxon>
        <taxon>Pseudomonadati</taxon>
        <taxon>Myxococcota</taxon>
        <taxon>Myxococcia</taxon>
        <taxon>Myxococcales</taxon>
        <taxon>Cystobacterineae</taxon>
        <taxon>Myxococcaceae</taxon>
        <taxon>Myxococcus</taxon>
    </lineage>
</organism>
<evidence type="ECO:0000313" key="1">
    <source>
        <dbReference type="EMBL" id="GEN08891.1"/>
    </source>
</evidence>
<dbReference type="Pfam" id="PF09536">
    <property type="entry name" value="DUF2378"/>
    <property type="match status" value="1"/>
</dbReference>
<evidence type="ECO:0008006" key="3">
    <source>
        <dbReference type="Google" id="ProtNLM"/>
    </source>
</evidence>
<reference evidence="1 2" key="1">
    <citation type="submission" date="2019-07" db="EMBL/GenBank/DDBJ databases">
        <title>Whole genome shotgun sequence of Myxococcus fulvus NBRC 100333.</title>
        <authorList>
            <person name="Hosoyama A."/>
            <person name="Uohara A."/>
            <person name="Ohji S."/>
            <person name="Ichikawa N."/>
        </authorList>
    </citation>
    <scope>NUCLEOTIDE SEQUENCE [LARGE SCALE GENOMIC DNA]</scope>
    <source>
        <strain evidence="1 2">NBRC 100333</strain>
    </source>
</reference>
<dbReference type="AlphaFoldDB" id="A0A511T403"/>
<name>A0A511T403_MYXFU</name>
<dbReference type="InterPro" id="IPR011751">
    <property type="entry name" value="Mxa_paralog_2265"/>
</dbReference>
<evidence type="ECO:0000313" key="2">
    <source>
        <dbReference type="Proteomes" id="UP000321514"/>
    </source>
</evidence>
<dbReference type="Proteomes" id="UP000321514">
    <property type="component" value="Unassembled WGS sequence"/>
</dbReference>
<comment type="caution">
    <text evidence="1">The sequence shown here is derived from an EMBL/GenBank/DDBJ whole genome shotgun (WGS) entry which is preliminary data.</text>
</comment>
<sequence>MVMERRGSQDVVTVGRRAQMAVCVPRRNFEGLFMHALKPSGAFAQSLKDIGYDEEDLQEYYPLTVWRAALGVARRFVCAGQTPEVANRALGLSYVEGFAQTLVGRIFATAAPLLGTERCLTRLPTYLKAGREDMRMDLLPVREREWCVRVVDADPLPDFVAGVVEGVLLRTRVTARVEVFERAPAGYALRVCWEEPRATS</sequence>
<dbReference type="RefSeq" id="WP_308477828.1">
    <property type="nucleotide sequence ID" value="NZ_BJXR01000030.1"/>
</dbReference>